<dbReference type="InterPro" id="IPR019734">
    <property type="entry name" value="TPR_rpt"/>
</dbReference>
<keyword evidence="3" id="KW-0804">Transcription</keyword>
<dbReference type="PROSITE" id="PS00622">
    <property type="entry name" value="HTH_LUXR_1"/>
    <property type="match status" value="1"/>
</dbReference>
<proteinExistence type="predicted"/>
<reference evidence="6 7" key="1">
    <citation type="submission" date="2020-05" db="EMBL/GenBank/DDBJ databases">
        <title>Whole genome shotgun sequence of Streptomyces microflavus NBRC 13062.</title>
        <authorList>
            <person name="Komaki H."/>
            <person name="Tamura T."/>
        </authorList>
    </citation>
    <scope>NUCLEOTIDE SEQUENCE [LARGE SCALE GENOMIC DNA]</scope>
    <source>
        <strain evidence="6 7">NBRC 13062</strain>
    </source>
</reference>
<evidence type="ECO:0000313" key="7">
    <source>
        <dbReference type="Proteomes" id="UP000498740"/>
    </source>
</evidence>
<dbReference type="InterPro" id="IPR016032">
    <property type="entry name" value="Sig_transdc_resp-reg_C-effctor"/>
</dbReference>
<dbReference type="InterPro" id="IPR000792">
    <property type="entry name" value="Tscrpt_reg_LuxR_C"/>
</dbReference>
<dbReference type="EMBL" id="BLWD01000001">
    <property type="protein sequence ID" value="GFN07149.1"/>
    <property type="molecule type" value="Genomic_DNA"/>
</dbReference>
<dbReference type="InterPro" id="IPR041664">
    <property type="entry name" value="AAA_16"/>
</dbReference>
<accession>A0A7J0CXZ7</accession>
<dbReference type="PANTHER" id="PTHR44688:SF16">
    <property type="entry name" value="DNA-BINDING TRANSCRIPTIONAL ACTIVATOR DEVR_DOSR"/>
    <property type="match status" value="1"/>
</dbReference>
<gene>
    <name evidence="6" type="ORF">Smic_57050</name>
</gene>
<feature type="domain" description="HTH luxR-type" evidence="5">
    <location>
        <begin position="693"/>
        <end position="758"/>
    </location>
</feature>
<evidence type="ECO:0000256" key="3">
    <source>
        <dbReference type="ARBA" id="ARBA00023163"/>
    </source>
</evidence>
<dbReference type="Proteomes" id="UP000498740">
    <property type="component" value="Unassembled WGS sequence"/>
</dbReference>
<evidence type="ECO:0000259" key="5">
    <source>
        <dbReference type="PROSITE" id="PS50043"/>
    </source>
</evidence>
<dbReference type="SMART" id="SM00421">
    <property type="entry name" value="HTH_LUXR"/>
    <property type="match status" value="1"/>
</dbReference>
<evidence type="ECO:0000313" key="6">
    <source>
        <dbReference type="EMBL" id="GFN07149.1"/>
    </source>
</evidence>
<dbReference type="PROSITE" id="PS50005">
    <property type="entry name" value="TPR"/>
    <property type="match status" value="1"/>
</dbReference>
<comment type="caution">
    <text evidence="6">The sequence shown here is derived from an EMBL/GenBank/DDBJ whole genome shotgun (WGS) entry which is preliminary data.</text>
</comment>
<dbReference type="Pfam" id="PF00196">
    <property type="entry name" value="GerE"/>
    <property type="match status" value="1"/>
</dbReference>
<dbReference type="GO" id="GO:0006355">
    <property type="term" value="P:regulation of DNA-templated transcription"/>
    <property type="evidence" value="ECO:0007669"/>
    <property type="project" value="InterPro"/>
</dbReference>
<evidence type="ECO:0000256" key="1">
    <source>
        <dbReference type="ARBA" id="ARBA00023015"/>
    </source>
</evidence>
<keyword evidence="1" id="KW-0805">Transcription regulation</keyword>
<keyword evidence="2" id="KW-0238">DNA-binding</keyword>
<protein>
    <recommendedName>
        <fullName evidence="5">HTH luxR-type domain-containing protein</fullName>
    </recommendedName>
</protein>
<name>A0A7J0CXZ7_STRMI</name>
<dbReference type="GO" id="GO:0003677">
    <property type="term" value="F:DNA binding"/>
    <property type="evidence" value="ECO:0007669"/>
    <property type="project" value="UniProtKB-KW"/>
</dbReference>
<evidence type="ECO:0000256" key="4">
    <source>
        <dbReference type="PROSITE-ProRule" id="PRU00339"/>
    </source>
</evidence>
<keyword evidence="4" id="KW-0802">TPR repeat</keyword>
<dbReference type="AlphaFoldDB" id="A0A7J0CXZ7"/>
<evidence type="ECO:0000256" key="2">
    <source>
        <dbReference type="ARBA" id="ARBA00023125"/>
    </source>
</evidence>
<dbReference type="InterPro" id="IPR011990">
    <property type="entry name" value="TPR-like_helical_dom_sf"/>
</dbReference>
<feature type="repeat" description="TPR" evidence="4">
    <location>
        <begin position="440"/>
        <end position="473"/>
    </location>
</feature>
<dbReference type="SUPFAM" id="SSF46894">
    <property type="entry name" value="C-terminal effector domain of the bipartite response regulators"/>
    <property type="match status" value="1"/>
</dbReference>
<dbReference type="PANTHER" id="PTHR44688">
    <property type="entry name" value="DNA-BINDING TRANSCRIPTIONAL ACTIVATOR DEVR_DOSR"/>
    <property type="match status" value="1"/>
</dbReference>
<dbReference type="SUPFAM" id="SSF48452">
    <property type="entry name" value="TPR-like"/>
    <property type="match status" value="1"/>
</dbReference>
<dbReference type="PRINTS" id="PR00038">
    <property type="entry name" value="HTHLUXR"/>
</dbReference>
<dbReference type="Gene3D" id="1.10.10.10">
    <property type="entry name" value="Winged helix-like DNA-binding domain superfamily/Winged helix DNA-binding domain"/>
    <property type="match status" value="1"/>
</dbReference>
<dbReference type="CDD" id="cd06170">
    <property type="entry name" value="LuxR_C_like"/>
    <property type="match status" value="1"/>
</dbReference>
<organism evidence="6 7">
    <name type="scientific">Streptomyces microflavus</name>
    <name type="common">Streptomyces lipmanii</name>
    <dbReference type="NCBI Taxonomy" id="1919"/>
    <lineage>
        <taxon>Bacteria</taxon>
        <taxon>Bacillati</taxon>
        <taxon>Actinomycetota</taxon>
        <taxon>Actinomycetes</taxon>
        <taxon>Kitasatosporales</taxon>
        <taxon>Streptomycetaceae</taxon>
        <taxon>Streptomyces</taxon>
    </lineage>
</organism>
<dbReference type="PROSITE" id="PS50043">
    <property type="entry name" value="HTH_LUXR_2"/>
    <property type="match status" value="1"/>
</dbReference>
<sequence>MKVLRAEGCRPEVQYPYALLGLLLGPLAGQVAELPQEQAAQLHAVLWGGERDTADLLRVCDAVLALLRTAARKRPLVCVVDDLHWADRESVEVLSFVARRAGTEPIAWFLSEREDTCIDAVRTSPAGIRMPLRGLDEGAAIRMLKVRVPDLVPSVRQRVTEEARGNPAALRDISYALTPAQRAGRINPFTLYDGTPSSGTSAQAEFYERFGGLADRTLLLALTVAACDADDLRPVWAAAYDLGCRDEDLDQAERSGLIEVSASTARFVHPLWRLVMYCNATAIQRNAVHTALSRSDTPHAARIWHVAAASYESDEVTTGLAEVARHTPHEQAYAAYDRAAAHATGRGQRAQYYVAAADSAVEAGLFDEAARLADAAAAADLPAHRLRVAKVRAAIDGERGTTAMDPAPRTLTLLDEPPCRRNAEDHVTQCRDSGAGRRLPYALLALGNALLGEDEYARAREAFREGLELCEESGQSNCAALLKSHLAWCAAFEGDEARCSALAQECQAHSEQHQGPAAVSSVVLWAHVRTGMGRARYRGALAQLTALWGCESTPRSARLAADLVESAVRSARSGLAERPFKWLIELNSGPSAQMAAPSSYDGLVARCHALLTEGEEARGWYEEAAALFEKHGNRVEWARCELLYGEWLRRSRRRREAREHLYAAEAVFTEYGARGWLWRVRSELAVCAAKRKAVPSRAGLTEQEANVVRLAARGRTNPQIAEELFVSPRTVANHLYRAFPKLGVTSRAQLSALRPDEIC</sequence>
<dbReference type="InterPro" id="IPR036388">
    <property type="entry name" value="WH-like_DNA-bd_sf"/>
</dbReference>
<dbReference type="Pfam" id="PF13191">
    <property type="entry name" value="AAA_16"/>
    <property type="match status" value="1"/>
</dbReference>